<dbReference type="RefSeq" id="WP_267540360.1">
    <property type="nucleotide sequence ID" value="NZ_JAPNKA010000001.1"/>
</dbReference>
<feature type="transmembrane region" description="Helical" evidence="1">
    <location>
        <begin position="123"/>
        <end position="145"/>
    </location>
</feature>
<dbReference type="Proteomes" id="UP001207654">
    <property type="component" value="Unassembled WGS sequence"/>
</dbReference>
<keyword evidence="1" id="KW-1133">Transmembrane helix</keyword>
<protein>
    <submittedName>
        <fullName evidence="2">Uncharacterized protein</fullName>
    </submittedName>
</protein>
<organism evidence="2 3">
    <name type="scientific">Archangium lansingense</name>
    <dbReference type="NCBI Taxonomy" id="2995310"/>
    <lineage>
        <taxon>Bacteria</taxon>
        <taxon>Pseudomonadati</taxon>
        <taxon>Myxococcota</taxon>
        <taxon>Myxococcia</taxon>
        <taxon>Myxococcales</taxon>
        <taxon>Cystobacterineae</taxon>
        <taxon>Archangiaceae</taxon>
        <taxon>Archangium</taxon>
    </lineage>
</organism>
<evidence type="ECO:0000313" key="3">
    <source>
        <dbReference type="Proteomes" id="UP001207654"/>
    </source>
</evidence>
<keyword evidence="1" id="KW-0812">Transmembrane</keyword>
<sequence length="353" mass="36821">MPRAFDITATTSSVQLDASGRGEVSFTISNKLGTGVTVRATVEPAGNTRAEWLTFADGMERTLSPDGTAVIPVRISAPAGTPPGSYSFNLVAASISNPDEHYDRGPAVAFTVREAAAPVKKPFPWWLVALAAGGLLIVGVVVAILSSRGGGEGPGLGVACAKKEPRCGKDLTCGAGNVCIGTAGFKGCASGEQCATGRCEVDTCQERVALMDKCDSPDDCQEPLACHEAACRGLAGFTGCEKPEQCVTGRCEAGACKEQVSLGDTCDSNDDCRSPLTCFQGFCLIPMGEKCTHPSQCVTGDCNGTCTRGVVLCPRCPLGTVCVEGQCVRPAIIRDHRLLQEMQLEPRRTIPTP</sequence>
<keyword evidence="3" id="KW-1185">Reference proteome</keyword>
<accession>A0ABT4AJC9</accession>
<keyword evidence="1" id="KW-0472">Membrane</keyword>
<reference evidence="2 3" key="1">
    <citation type="submission" date="2022-11" db="EMBL/GenBank/DDBJ databases">
        <title>Minimal conservation of predation-associated metabolite biosynthetic gene clusters underscores biosynthetic potential of Myxococcota including descriptions for ten novel species: Archangium lansinium sp. nov., Myxococcus landrumus sp. nov., Nannocystis bai.</title>
        <authorList>
            <person name="Ahearne A."/>
            <person name="Stevens C."/>
            <person name="Phillips K."/>
        </authorList>
    </citation>
    <scope>NUCLEOTIDE SEQUENCE [LARGE SCALE GENOMIC DNA]</scope>
    <source>
        <strain evidence="2 3">MIWBW</strain>
    </source>
</reference>
<proteinExistence type="predicted"/>
<gene>
    <name evidence="2" type="ORF">OV287_45715</name>
</gene>
<evidence type="ECO:0000313" key="2">
    <source>
        <dbReference type="EMBL" id="MCY1081773.1"/>
    </source>
</evidence>
<comment type="caution">
    <text evidence="2">The sequence shown here is derived from an EMBL/GenBank/DDBJ whole genome shotgun (WGS) entry which is preliminary data.</text>
</comment>
<name>A0ABT4AJC9_9BACT</name>
<evidence type="ECO:0000256" key="1">
    <source>
        <dbReference type="SAM" id="Phobius"/>
    </source>
</evidence>
<dbReference type="EMBL" id="JAPNKA010000001">
    <property type="protein sequence ID" value="MCY1081773.1"/>
    <property type="molecule type" value="Genomic_DNA"/>
</dbReference>